<dbReference type="NCBIfam" id="TIGR00176">
    <property type="entry name" value="mobB"/>
    <property type="match status" value="1"/>
</dbReference>
<dbReference type="SUPFAM" id="SSF52540">
    <property type="entry name" value="P-loop containing nucleoside triphosphate hydrolases"/>
    <property type="match status" value="1"/>
</dbReference>
<accession>A0A947GAE6</accession>
<feature type="compositionally biased region" description="Low complexity" evidence="1">
    <location>
        <begin position="180"/>
        <end position="194"/>
    </location>
</feature>
<dbReference type="Gene3D" id="3.40.50.300">
    <property type="entry name" value="P-loop containing nucleotide triphosphate hydrolases"/>
    <property type="match status" value="1"/>
</dbReference>
<evidence type="ECO:0000259" key="2">
    <source>
        <dbReference type="Pfam" id="PF03205"/>
    </source>
</evidence>
<dbReference type="Proteomes" id="UP000766595">
    <property type="component" value="Unassembled WGS sequence"/>
</dbReference>
<dbReference type="PANTHER" id="PTHR40072:SF1">
    <property type="entry name" value="MOLYBDOPTERIN-GUANINE DINUCLEOTIDE BIOSYNTHESIS ADAPTER PROTEIN"/>
    <property type="match status" value="1"/>
</dbReference>
<dbReference type="InterPro" id="IPR052539">
    <property type="entry name" value="MGD_biosynthesis_adapter"/>
</dbReference>
<feature type="domain" description="Molybdopterin-guanine dinucleotide biosynthesis protein B (MobB)" evidence="2">
    <location>
        <begin position="9"/>
        <end position="142"/>
    </location>
</feature>
<dbReference type="EMBL" id="JAHHZF010000003">
    <property type="protein sequence ID" value="MBT9289038.1"/>
    <property type="molecule type" value="Genomic_DNA"/>
</dbReference>
<dbReference type="Pfam" id="PF03205">
    <property type="entry name" value="MobB"/>
    <property type="match status" value="1"/>
</dbReference>
<sequence length="194" mass="20732">MTEGKPAPVFGVTGWKNSGKTTMVERLVAELTGRGHRVSTVKHAHHTVDIDHKGRDSHRHRIAGAVEVALIGGERWAIMHELRGAEEPSLADILARLSPCDLVIVEGYKREPHPKLEVRRREAVRHDRLSAIDPAVVAIAADHPVEGESVPAFPLDEIGRIADFIEATVMTGGTGLAGRAGEAGSADTTDGADA</sequence>
<gene>
    <name evidence="3" type="primary">mobB</name>
    <name evidence="3" type="ORF">KL771_06230</name>
</gene>
<feature type="region of interest" description="Disordered" evidence="1">
    <location>
        <begin position="175"/>
        <end position="194"/>
    </location>
</feature>
<evidence type="ECO:0000313" key="3">
    <source>
        <dbReference type="EMBL" id="MBT9289038.1"/>
    </source>
</evidence>
<dbReference type="GO" id="GO:0005525">
    <property type="term" value="F:GTP binding"/>
    <property type="evidence" value="ECO:0007669"/>
    <property type="project" value="InterPro"/>
</dbReference>
<dbReference type="InterPro" id="IPR004435">
    <property type="entry name" value="MobB_dom"/>
</dbReference>
<organism evidence="3 4">
    <name type="scientific">Prosthecodimorpha staleyi</name>
    <dbReference type="NCBI Taxonomy" id="2840188"/>
    <lineage>
        <taxon>Bacteria</taxon>
        <taxon>Pseudomonadati</taxon>
        <taxon>Pseudomonadota</taxon>
        <taxon>Alphaproteobacteria</taxon>
        <taxon>Hyphomicrobiales</taxon>
        <taxon>Ancalomicrobiaceae</taxon>
        <taxon>Prosthecodimorpha</taxon>
    </lineage>
</organism>
<name>A0A947GAE6_9HYPH</name>
<dbReference type="RefSeq" id="WP_261967691.1">
    <property type="nucleotide sequence ID" value="NZ_JAHHZF010000003.1"/>
</dbReference>
<dbReference type="CDD" id="cd03116">
    <property type="entry name" value="MobB"/>
    <property type="match status" value="1"/>
</dbReference>
<dbReference type="InterPro" id="IPR027417">
    <property type="entry name" value="P-loop_NTPase"/>
</dbReference>
<protein>
    <submittedName>
        <fullName evidence="3">Molybdopterin-guanine dinucleotide biosynthesis protein B</fullName>
    </submittedName>
</protein>
<keyword evidence="4" id="KW-1185">Reference proteome</keyword>
<comment type="caution">
    <text evidence="3">The sequence shown here is derived from an EMBL/GenBank/DDBJ whole genome shotgun (WGS) entry which is preliminary data.</text>
</comment>
<proteinExistence type="predicted"/>
<evidence type="ECO:0000313" key="4">
    <source>
        <dbReference type="Proteomes" id="UP000766595"/>
    </source>
</evidence>
<evidence type="ECO:0000256" key="1">
    <source>
        <dbReference type="SAM" id="MobiDB-lite"/>
    </source>
</evidence>
<dbReference type="PANTHER" id="PTHR40072">
    <property type="entry name" value="MOLYBDOPTERIN-GUANINE DINUCLEOTIDE BIOSYNTHESIS ADAPTER PROTEIN-RELATED"/>
    <property type="match status" value="1"/>
</dbReference>
<dbReference type="AlphaFoldDB" id="A0A947GAE6"/>
<dbReference type="GO" id="GO:0006777">
    <property type="term" value="P:Mo-molybdopterin cofactor biosynthetic process"/>
    <property type="evidence" value="ECO:0007669"/>
    <property type="project" value="InterPro"/>
</dbReference>
<reference evidence="3 4" key="1">
    <citation type="submission" date="2021-06" db="EMBL/GenBank/DDBJ databases">
        <authorList>
            <person name="Grouzdev D.S."/>
            <person name="Koziaeva V."/>
        </authorList>
    </citation>
    <scope>NUCLEOTIDE SEQUENCE [LARGE SCALE GENOMIC DNA]</scope>
    <source>
        <strain evidence="3 4">22</strain>
    </source>
</reference>